<dbReference type="Proteomes" id="UP000651452">
    <property type="component" value="Unassembled WGS sequence"/>
</dbReference>
<dbReference type="PANTHER" id="PTHR13335:SF1">
    <property type="entry name" value="TARGET OF RAPAMYCIN COMPLEX 2 SUBUNIT MAPKAP1"/>
    <property type="match status" value="1"/>
</dbReference>
<dbReference type="InterPro" id="IPR008828">
    <property type="entry name" value="Sin1/Avo1"/>
</dbReference>
<protein>
    <recommendedName>
        <fullName evidence="7">Stress activated MAP kinase interacting protein Sin1</fullName>
    </recommendedName>
</protein>
<feature type="domain" description="CRIM" evidence="3">
    <location>
        <begin position="345"/>
        <end position="500"/>
    </location>
</feature>
<keyword evidence="6" id="KW-1185">Reference proteome</keyword>
<evidence type="ECO:0000259" key="3">
    <source>
        <dbReference type="Pfam" id="PF16978"/>
    </source>
</evidence>
<sequence length="844" mass="92294">MSLLQNEDFVLYQLRTAYLASIKDGVGERLISVNASVLNQVGFRAAGWAPNPADIKRTYSPPIPTAVTSDYFQAPRSAALKAPDGFGDDEDEGGMVTGAASTDTLGPTLKAKRRRRKELLDEDDSSDLTDESDDDDAPDRPANQIKFTKMPLRTRSGSSPVRGSALRNELADAADDQPSLTVTSPSRPPDSLLPRGSLGTVDMVKGRARRDTITSSDMSSENEFDNSGFQKRRVKHVRKAASSHQLLANRIRQDDGEPDGRLEALHEGNESDSSLSSEFSGSADSGSLMGDGGHPLDSSPSADLRNMPQLTPFNNQSPKRRREPPQPTLQALPPPRPISFILPVSALTQALQAKSSKPSNPLQRFAVWNAASEAQSNPLYLKLYLPFSAKPLKPVELLLRKFNDKGEAITVAEAIGYALHRYQEEKLDPPLAPEKCNVNGWVMRMWDDDEVDDEFPPLTRNKPLKDFASNNARGMRPRARDKPWDEFALVEASQREMAENDKVTPIYSEEAAAAVTSQKDTPEDKEEPEAKQLAKPMPSRAKSFRNPITGPSFAPKATRKDTSTLADAPTTSSSHAASRIGAPKTVNVHFTDENFNTKHIPVPCTTDTYIDEIFDKVCYDLHLDKALYLLKVSQSTTVAPLDRTVEALGKHADVDLLRRRFVADGIMGLSGSPGSSSPNAPLIISTGGAPKKTKKGDRVHAAVSGHQLIHPLARHADASALTLTSTGYYRRYAVLRKQPMSFASSTSRIIALDNEYIHIMPGESGRRAGAVGGVIEGQGKTTTVHFSSVVGTKVSKKHPKTVRLLVYREKETKRYDFEAASVDEAADIVKEIKRGVERFQEGIV</sequence>
<dbReference type="InterPro" id="IPR031567">
    <property type="entry name" value="CRIM_dom"/>
</dbReference>
<dbReference type="Gene3D" id="2.30.29.30">
    <property type="entry name" value="Pleckstrin-homology domain (PH domain)/Phosphotyrosine-binding domain (PTB)"/>
    <property type="match status" value="1"/>
</dbReference>
<dbReference type="GO" id="GO:0031932">
    <property type="term" value="C:TORC2 complex"/>
    <property type="evidence" value="ECO:0007669"/>
    <property type="project" value="InterPro"/>
</dbReference>
<evidence type="ECO:0000259" key="4">
    <source>
        <dbReference type="Pfam" id="PF16979"/>
    </source>
</evidence>
<dbReference type="Pfam" id="PF16978">
    <property type="entry name" value="CRIM"/>
    <property type="match status" value="1"/>
</dbReference>
<feature type="compositionally biased region" description="Basic and acidic residues" evidence="2">
    <location>
        <begin position="251"/>
        <end position="269"/>
    </location>
</feature>
<evidence type="ECO:0008006" key="7">
    <source>
        <dbReference type="Google" id="ProtNLM"/>
    </source>
</evidence>
<gene>
    <name evidence="5" type="ORF">EKO04_010361</name>
</gene>
<feature type="region of interest" description="Disordered" evidence="2">
    <location>
        <begin position="456"/>
        <end position="480"/>
    </location>
</feature>
<dbReference type="GO" id="GO:0005886">
    <property type="term" value="C:plasma membrane"/>
    <property type="evidence" value="ECO:0007669"/>
    <property type="project" value="TreeGrafter"/>
</dbReference>
<dbReference type="OrthoDB" id="241990at2759"/>
<dbReference type="AlphaFoldDB" id="A0A8H7MBQ0"/>
<evidence type="ECO:0000256" key="2">
    <source>
        <dbReference type="SAM" id="MobiDB-lite"/>
    </source>
</evidence>
<dbReference type="PANTHER" id="PTHR13335">
    <property type="entry name" value="TARGET OF RAPAMYCIN COMPLEX 2 SUBUNIT MAPKAP1"/>
    <property type="match status" value="1"/>
</dbReference>
<evidence type="ECO:0000313" key="6">
    <source>
        <dbReference type="Proteomes" id="UP000651452"/>
    </source>
</evidence>
<feature type="region of interest" description="Disordered" evidence="2">
    <location>
        <begin position="80"/>
        <end position="335"/>
    </location>
</feature>
<feature type="region of interest" description="Disordered" evidence="2">
    <location>
        <begin position="512"/>
        <end position="580"/>
    </location>
</feature>
<evidence type="ECO:0000313" key="5">
    <source>
        <dbReference type="EMBL" id="KAF9691701.1"/>
    </source>
</evidence>
<name>A0A8H7MBQ0_9PLEO</name>
<feature type="compositionally biased region" description="Acidic residues" evidence="2">
    <location>
        <begin position="120"/>
        <end position="137"/>
    </location>
</feature>
<dbReference type="GO" id="GO:0038203">
    <property type="term" value="P:TORC2 signaling"/>
    <property type="evidence" value="ECO:0007669"/>
    <property type="project" value="TreeGrafter"/>
</dbReference>
<feature type="domain" description="SIN1-type PH" evidence="4">
    <location>
        <begin position="728"/>
        <end position="837"/>
    </location>
</feature>
<dbReference type="Pfam" id="PF16979">
    <property type="entry name" value="SIN1_PH"/>
    <property type="match status" value="1"/>
</dbReference>
<comment type="caution">
    <text evidence="5">The sequence shown here is derived from an EMBL/GenBank/DDBJ whole genome shotgun (WGS) entry which is preliminary data.</text>
</comment>
<dbReference type="EMBL" id="RZGK01000020">
    <property type="protein sequence ID" value="KAF9691701.1"/>
    <property type="molecule type" value="Genomic_DNA"/>
</dbReference>
<reference evidence="5" key="2">
    <citation type="submission" date="2020-09" db="EMBL/GenBank/DDBJ databases">
        <title>Reference genome assembly for Australian Ascochyta lentis isolate Al4.</title>
        <authorList>
            <person name="Lee R.C."/>
            <person name="Farfan-Caceres L.M."/>
            <person name="Debler J.W."/>
            <person name="Williams A.H."/>
            <person name="Henares B.M."/>
        </authorList>
    </citation>
    <scope>NUCLEOTIDE SEQUENCE</scope>
    <source>
        <strain evidence="5">Al4</strain>
    </source>
</reference>
<dbReference type="GO" id="GO:0005737">
    <property type="term" value="C:cytoplasm"/>
    <property type="evidence" value="ECO:0007669"/>
    <property type="project" value="TreeGrafter"/>
</dbReference>
<feature type="compositionally biased region" description="Polar residues" evidence="2">
    <location>
        <begin position="563"/>
        <end position="576"/>
    </location>
</feature>
<dbReference type="GO" id="GO:0005546">
    <property type="term" value="F:phosphatidylinositol-4,5-bisphosphate binding"/>
    <property type="evidence" value="ECO:0007669"/>
    <property type="project" value="TreeGrafter"/>
</dbReference>
<feature type="compositionally biased region" description="Low complexity" evidence="2">
    <location>
        <begin position="271"/>
        <end position="288"/>
    </location>
</feature>
<reference evidence="5" key="1">
    <citation type="submission" date="2018-12" db="EMBL/GenBank/DDBJ databases">
        <authorList>
            <person name="Syme R.A."/>
            <person name="Farfan-Caceres L."/>
            <person name="Lichtenzveig J."/>
        </authorList>
    </citation>
    <scope>NUCLEOTIDE SEQUENCE</scope>
    <source>
        <strain evidence="5">Al4</strain>
    </source>
</reference>
<feature type="compositionally biased region" description="Basic residues" evidence="2">
    <location>
        <begin position="230"/>
        <end position="241"/>
    </location>
</feature>
<accession>A0A8H7MBQ0</accession>
<dbReference type="InterPro" id="IPR011993">
    <property type="entry name" value="PH-like_dom_sf"/>
</dbReference>
<feature type="compositionally biased region" description="Polar residues" evidence="2">
    <location>
        <begin position="213"/>
        <end position="229"/>
    </location>
</feature>
<dbReference type="InterPro" id="IPR031313">
    <property type="entry name" value="Sin1_PH_dom"/>
</dbReference>
<feature type="compositionally biased region" description="Low complexity" evidence="2">
    <location>
        <begin position="189"/>
        <end position="199"/>
    </location>
</feature>
<organism evidence="5 6">
    <name type="scientific">Ascochyta lentis</name>
    <dbReference type="NCBI Taxonomy" id="205686"/>
    <lineage>
        <taxon>Eukaryota</taxon>
        <taxon>Fungi</taxon>
        <taxon>Dikarya</taxon>
        <taxon>Ascomycota</taxon>
        <taxon>Pezizomycotina</taxon>
        <taxon>Dothideomycetes</taxon>
        <taxon>Pleosporomycetidae</taxon>
        <taxon>Pleosporales</taxon>
        <taxon>Pleosporineae</taxon>
        <taxon>Didymellaceae</taxon>
        <taxon>Ascochyta</taxon>
    </lineage>
</organism>
<comment type="similarity">
    <text evidence="1">Belongs to the SIN1 family.</text>
</comment>
<feature type="compositionally biased region" description="Polar residues" evidence="2">
    <location>
        <begin position="308"/>
        <end position="317"/>
    </location>
</feature>
<proteinExistence type="inferred from homology"/>
<evidence type="ECO:0000256" key="1">
    <source>
        <dbReference type="ARBA" id="ARBA00009407"/>
    </source>
</evidence>